<proteinExistence type="predicted"/>
<evidence type="ECO:0000313" key="3">
    <source>
        <dbReference type="Proteomes" id="UP001642409"/>
    </source>
</evidence>
<keyword evidence="3" id="KW-1185">Reference proteome</keyword>
<keyword evidence="1" id="KW-0472">Membrane</keyword>
<reference evidence="2 3" key="1">
    <citation type="submission" date="2024-07" db="EMBL/GenBank/DDBJ databases">
        <authorList>
            <person name="Akdeniz Z."/>
        </authorList>
    </citation>
    <scope>NUCLEOTIDE SEQUENCE [LARGE SCALE GENOMIC DNA]</scope>
</reference>
<evidence type="ECO:0000256" key="1">
    <source>
        <dbReference type="SAM" id="Phobius"/>
    </source>
</evidence>
<keyword evidence="1" id="KW-1133">Transmembrane helix</keyword>
<dbReference type="Proteomes" id="UP001642409">
    <property type="component" value="Unassembled WGS sequence"/>
</dbReference>
<keyword evidence="1" id="KW-0812">Transmembrane</keyword>
<protein>
    <submittedName>
        <fullName evidence="2">Hypothetical_protein</fullName>
    </submittedName>
</protein>
<sequence length="114" mass="13281">MRTFTANGLVFTQLAFRYRRAFGLRLASSSLALLFVAFAVFEEPVGKSNRNLERSSQPQGITEVEEFQAIDNKLADKRMFSKLADQEYQKYIIQRLHIIKYMLYNLNNLPLQMP</sequence>
<dbReference type="EMBL" id="CAXDID020000514">
    <property type="protein sequence ID" value="CAL6098890.1"/>
    <property type="molecule type" value="Genomic_DNA"/>
</dbReference>
<organism evidence="2 3">
    <name type="scientific">Hexamita inflata</name>
    <dbReference type="NCBI Taxonomy" id="28002"/>
    <lineage>
        <taxon>Eukaryota</taxon>
        <taxon>Metamonada</taxon>
        <taxon>Diplomonadida</taxon>
        <taxon>Hexamitidae</taxon>
        <taxon>Hexamitinae</taxon>
        <taxon>Hexamita</taxon>
    </lineage>
</organism>
<evidence type="ECO:0000313" key="2">
    <source>
        <dbReference type="EMBL" id="CAL6098890.1"/>
    </source>
</evidence>
<feature type="transmembrane region" description="Helical" evidence="1">
    <location>
        <begin position="21"/>
        <end position="41"/>
    </location>
</feature>
<gene>
    <name evidence="2" type="ORF">HINF_LOCUS69820</name>
</gene>
<name>A0ABP1M3E6_9EUKA</name>
<accession>A0ABP1M3E6</accession>
<comment type="caution">
    <text evidence="2">The sequence shown here is derived from an EMBL/GenBank/DDBJ whole genome shotgun (WGS) entry which is preliminary data.</text>
</comment>